<dbReference type="AlphaFoldDB" id="A0AAN8BU77"/>
<reference evidence="1 2" key="1">
    <citation type="journal article" date="2023" name="Mol. Biol. Evol.">
        <title>Genomics of Secondarily Temperate Adaptation in the Only Non-Antarctic Icefish.</title>
        <authorList>
            <person name="Rivera-Colon A.G."/>
            <person name="Rayamajhi N."/>
            <person name="Minhas B.F."/>
            <person name="Madrigal G."/>
            <person name="Bilyk K.T."/>
            <person name="Yoon V."/>
            <person name="Hune M."/>
            <person name="Gregory S."/>
            <person name="Cheng C.H.C."/>
            <person name="Catchen J.M."/>
        </authorList>
    </citation>
    <scope>NUCLEOTIDE SEQUENCE [LARGE SCALE GENOMIC DNA]</scope>
    <source>
        <strain evidence="1">JC2023a</strain>
    </source>
</reference>
<organism evidence="1 2">
    <name type="scientific">Champsocephalus esox</name>
    <name type="common">pike icefish</name>
    <dbReference type="NCBI Taxonomy" id="159716"/>
    <lineage>
        <taxon>Eukaryota</taxon>
        <taxon>Metazoa</taxon>
        <taxon>Chordata</taxon>
        <taxon>Craniata</taxon>
        <taxon>Vertebrata</taxon>
        <taxon>Euteleostomi</taxon>
        <taxon>Actinopterygii</taxon>
        <taxon>Neopterygii</taxon>
        <taxon>Teleostei</taxon>
        <taxon>Neoteleostei</taxon>
        <taxon>Acanthomorphata</taxon>
        <taxon>Eupercaria</taxon>
        <taxon>Perciformes</taxon>
        <taxon>Notothenioidei</taxon>
        <taxon>Channichthyidae</taxon>
        <taxon>Champsocephalus</taxon>
    </lineage>
</organism>
<keyword evidence="2" id="KW-1185">Reference proteome</keyword>
<evidence type="ECO:0000313" key="2">
    <source>
        <dbReference type="Proteomes" id="UP001335648"/>
    </source>
</evidence>
<dbReference type="Proteomes" id="UP001335648">
    <property type="component" value="Unassembled WGS sequence"/>
</dbReference>
<gene>
    <name evidence="1" type="ORF">CesoFtcFv8_013842</name>
</gene>
<name>A0AAN8BU77_9TELE</name>
<evidence type="ECO:0000313" key="1">
    <source>
        <dbReference type="EMBL" id="KAK5890313.1"/>
    </source>
</evidence>
<protein>
    <submittedName>
        <fullName evidence="1">Uncharacterized protein</fullName>
    </submittedName>
</protein>
<accession>A0AAN8BU77</accession>
<sequence length="102" mass="10899">MPFVRDSSSKWAGLSEELCRPMAAPGSPCGFSDLRYIIKSAHSFSLWPRWLWGPGPDSQERSGALCGEAAPRGAANTEQQLHTSGSCCNTTAPAHPFMTGST</sequence>
<proteinExistence type="predicted"/>
<comment type="caution">
    <text evidence="1">The sequence shown here is derived from an EMBL/GenBank/DDBJ whole genome shotgun (WGS) entry which is preliminary data.</text>
</comment>
<dbReference type="EMBL" id="JAULUE010002056">
    <property type="protein sequence ID" value="KAK5890313.1"/>
    <property type="molecule type" value="Genomic_DNA"/>
</dbReference>